<gene>
    <name evidence="2" type="ORF">B0D71_14380</name>
</gene>
<name>A0A2S3VN77_9PSED</name>
<dbReference type="PANTHER" id="PTHR43802">
    <property type="entry name" value="ENOYL-COA HYDRATASE"/>
    <property type="match status" value="1"/>
</dbReference>
<dbReference type="RefSeq" id="WP_103395393.1">
    <property type="nucleotide sequence ID" value="NZ_MUJK01000004.1"/>
</dbReference>
<organism evidence="2 3">
    <name type="scientific">Pseudomonas laurylsulfativorans</name>
    <dbReference type="NCBI Taxonomy" id="1943631"/>
    <lineage>
        <taxon>Bacteria</taxon>
        <taxon>Pseudomonadati</taxon>
        <taxon>Pseudomonadota</taxon>
        <taxon>Gammaproteobacteria</taxon>
        <taxon>Pseudomonadales</taxon>
        <taxon>Pseudomonadaceae</taxon>
        <taxon>Pseudomonas</taxon>
    </lineage>
</organism>
<comment type="caution">
    <text evidence="2">The sequence shown here is derived from an EMBL/GenBank/DDBJ whole genome shotgun (WGS) entry which is preliminary data.</text>
</comment>
<dbReference type="CDD" id="cd06558">
    <property type="entry name" value="crotonase-like"/>
    <property type="match status" value="1"/>
</dbReference>
<dbReference type="GO" id="GO:0003824">
    <property type="term" value="F:catalytic activity"/>
    <property type="evidence" value="ECO:0007669"/>
    <property type="project" value="UniProtKB-ARBA"/>
</dbReference>
<dbReference type="PANTHER" id="PTHR43802:SF1">
    <property type="entry name" value="IP11341P-RELATED"/>
    <property type="match status" value="1"/>
</dbReference>
<dbReference type="Pfam" id="PF00378">
    <property type="entry name" value="ECH_1"/>
    <property type="match status" value="2"/>
</dbReference>
<dbReference type="Gene3D" id="3.90.226.10">
    <property type="entry name" value="2-enoyl-CoA Hydratase, Chain A, domain 1"/>
    <property type="match status" value="1"/>
</dbReference>
<protein>
    <submittedName>
        <fullName evidence="2">Enoyl-CoA hydratase</fullName>
    </submittedName>
</protein>
<evidence type="ECO:0000313" key="3">
    <source>
        <dbReference type="Proteomes" id="UP000237440"/>
    </source>
</evidence>
<dbReference type="AlphaFoldDB" id="A0A2S3VN77"/>
<dbReference type="SUPFAM" id="SSF52096">
    <property type="entry name" value="ClpP/crotonase"/>
    <property type="match status" value="1"/>
</dbReference>
<reference evidence="3" key="1">
    <citation type="submission" date="2017-02" db="EMBL/GenBank/DDBJ databases">
        <authorList>
            <person name="Furmanczyk E.M."/>
        </authorList>
    </citation>
    <scope>NUCLEOTIDE SEQUENCE [LARGE SCALE GENOMIC DNA]</scope>
    <source>
        <strain evidence="3">AP3_22</strain>
    </source>
</reference>
<dbReference type="InterPro" id="IPR029045">
    <property type="entry name" value="ClpP/crotonase-like_dom_sf"/>
</dbReference>
<evidence type="ECO:0000313" key="2">
    <source>
        <dbReference type="EMBL" id="POF41401.1"/>
    </source>
</evidence>
<dbReference type="InterPro" id="IPR001753">
    <property type="entry name" value="Enoyl-CoA_hydra/iso"/>
</dbReference>
<comment type="similarity">
    <text evidence="1">Belongs to the enoyl-CoA hydratase/isomerase family.</text>
</comment>
<dbReference type="OrthoDB" id="9807606at2"/>
<keyword evidence="3" id="KW-1185">Reference proteome</keyword>
<evidence type="ECO:0000256" key="1">
    <source>
        <dbReference type="ARBA" id="ARBA00005254"/>
    </source>
</evidence>
<accession>A0A2S3VN77</accession>
<dbReference type="Proteomes" id="UP000237440">
    <property type="component" value="Unassembled WGS sequence"/>
</dbReference>
<dbReference type="NCBIfam" id="NF006140">
    <property type="entry name" value="PRK08290.1"/>
    <property type="match status" value="1"/>
</dbReference>
<dbReference type="EMBL" id="MUJK01000004">
    <property type="protein sequence ID" value="POF41401.1"/>
    <property type="molecule type" value="Genomic_DNA"/>
</dbReference>
<sequence length="290" mass="32201">MAENNDKDPADVVLYEVQGAVALVTMNRPEYHNAQNSQMTYALDAAFRRACDDDEVKVIVLRGAGKHFSAGHDIGTPGRDVDKSFDRASLWYDHVNKPGGEFLYAREQEVYLGMCRRWREMPKPTIAMVQGACIAGGLMLAWVCDLIVASEDAYFADPVVRMGIPGVEYFAHVHELNPRIAKEFLFLGERMPAPRAYQMGMLNRVVARDELEQQTLDIAGRIAQMPRLGLQLSKQAVNNAEDLMGKRATMDMVFGLHHFAHAHNELVSGDRLGGYDAKAMASSQRKTGGA</sequence>
<proteinExistence type="inferred from homology"/>